<proteinExistence type="predicted"/>
<reference evidence="3 4" key="1">
    <citation type="submission" date="2020-03" db="EMBL/GenBank/DDBJ databases">
        <title>Complete genome of Arcanobacterium buesumensis sp. nov. strain 2701.</title>
        <authorList>
            <person name="Borowiak M."/>
            <person name="Alssahen M."/>
            <person name="Laemmler C."/>
            <person name="Malorny B."/>
            <person name="Hassan A."/>
            <person name="Prenger-Berninghoff E."/>
            <person name="Ploetz M."/>
            <person name="Abdulmawjood A."/>
        </authorList>
    </citation>
    <scope>NUCLEOTIDE SEQUENCE [LARGE SCALE GENOMIC DNA]</scope>
    <source>
        <strain evidence="3 4">2701</strain>
    </source>
</reference>
<dbReference type="KEGG" id="arca:HC352_05280"/>
<dbReference type="GO" id="GO:0052913">
    <property type="term" value="F:16S rRNA (guanine(966)-N(2))-methyltransferase activity"/>
    <property type="evidence" value="ECO:0007669"/>
    <property type="project" value="UniProtKB-EC"/>
</dbReference>
<dbReference type="GO" id="GO:0003676">
    <property type="term" value="F:nucleic acid binding"/>
    <property type="evidence" value="ECO:0007669"/>
    <property type="project" value="InterPro"/>
</dbReference>
<evidence type="ECO:0000256" key="1">
    <source>
        <dbReference type="ARBA" id="ARBA00022603"/>
    </source>
</evidence>
<dbReference type="Proteomes" id="UP000502298">
    <property type="component" value="Chromosome"/>
</dbReference>
<dbReference type="SUPFAM" id="SSF53335">
    <property type="entry name" value="S-adenosyl-L-methionine-dependent methyltransferases"/>
    <property type="match status" value="1"/>
</dbReference>
<dbReference type="CDD" id="cd02440">
    <property type="entry name" value="AdoMet_MTases"/>
    <property type="match status" value="1"/>
</dbReference>
<dbReference type="EC" id="2.1.1.171" evidence="3"/>
<dbReference type="NCBIfam" id="TIGR00095">
    <property type="entry name" value="16S rRNA (guanine(966)-N(2))-methyltransferase RsmD"/>
    <property type="match status" value="1"/>
</dbReference>
<keyword evidence="1 3" id="KW-0489">Methyltransferase</keyword>
<keyword evidence="2 3" id="KW-0808">Transferase</keyword>
<dbReference type="InterPro" id="IPR002052">
    <property type="entry name" value="DNA_methylase_N6_adenine_CS"/>
</dbReference>
<dbReference type="Pfam" id="PF03602">
    <property type="entry name" value="Cons_hypoth95"/>
    <property type="match status" value="1"/>
</dbReference>
<accession>A0A6H2ELM4</accession>
<evidence type="ECO:0000313" key="4">
    <source>
        <dbReference type="Proteomes" id="UP000502298"/>
    </source>
</evidence>
<dbReference type="InterPro" id="IPR004398">
    <property type="entry name" value="RNA_MeTrfase_RsmD"/>
</dbReference>
<dbReference type="PROSITE" id="PS00092">
    <property type="entry name" value="N6_MTASE"/>
    <property type="match status" value="1"/>
</dbReference>
<protein>
    <submittedName>
        <fullName evidence="3">16S rRNA (Guanine(966)-N(2))-methyltransferase RsmD</fullName>
        <ecNumber evidence="3">2.1.1.171</ecNumber>
    </submittedName>
</protein>
<evidence type="ECO:0000313" key="3">
    <source>
        <dbReference type="EMBL" id="QJC21969.1"/>
    </source>
</evidence>
<dbReference type="PANTHER" id="PTHR43542">
    <property type="entry name" value="METHYLTRANSFERASE"/>
    <property type="match status" value="1"/>
</dbReference>
<name>A0A6H2ELM4_9ACTO</name>
<dbReference type="PANTHER" id="PTHR43542:SF1">
    <property type="entry name" value="METHYLTRANSFERASE"/>
    <property type="match status" value="1"/>
</dbReference>
<gene>
    <name evidence="3" type="primary">rsmD</name>
    <name evidence="3" type="ORF">HC352_05280</name>
</gene>
<keyword evidence="4" id="KW-1185">Reference proteome</keyword>
<dbReference type="PIRSF" id="PIRSF004553">
    <property type="entry name" value="CHP00095"/>
    <property type="match status" value="1"/>
</dbReference>
<evidence type="ECO:0000256" key="2">
    <source>
        <dbReference type="ARBA" id="ARBA00022679"/>
    </source>
</evidence>
<dbReference type="EMBL" id="CP050804">
    <property type="protein sequence ID" value="QJC21969.1"/>
    <property type="molecule type" value="Genomic_DNA"/>
</dbReference>
<dbReference type="AlphaFoldDB" id="A0A6H2ELM4"/>
<dbReference type="Gene3D" id="3.40.50.150">
    <property type="entry name" value="Vaccinia Virus protein VP39"/>
    <property type="match status" value="1"/>
</dbReference>
<sequence>MPVTGSIWKRVKKENTVSRIVAGSAGGRNVRVPKSGTRPTSSLVREAVFSHLDHRGFVQDGEFLDLFAGSGALGLEALSRGAHRAIGVDSAEEAVRVMNQNAREMTLPLRAIKSHVLSYVSQPGSDGPFDVIFLDPPYDFPDDQLTAILEHLPRHLKSDGLVVVERAKRNSSPVWPAQLHAERERTWGDTRVWTAQMTQQDVE</sequence>
<dbReference type="InterPro" id="IPR029063">
    <property type="entry name" value="SAM-dependent_MTases_sf"/>
</dbReference>
<organism evidence="3 4">
    <name type="scientific">Arcanobacterium buesumense</name>
    <dbReference type="NCBI Taxonomy" id="2722751"/>
    <lineage>
        <taxon>Bacteria</taxon>
        <taxon>Bacillati</taxon>
        <taxon>Actinomycetota</taxon>
        <taxon>Actinomycetes</taxon>
        <taxon>Actinomycetales</taxon>
        <taxon>Actinomycetaceae</taxon>
        <taxon>Arcanobacterium</taxon>
    </lineage>
</organism>